<accession>A0A164UCI1</accession>
<organism evidence="3">
    <name type="scientific">Daucus carota subsp. sativus</name>
    <name type="common">Carrot</name>
    <dbReference type="NCBI Taxonomy" id="79200"/>
    <lineage>
        <taxon>Eukaryota</taxon>
        <taxon>Viridiplantae</taxon>
        <taxon>Streptophyta</taxon>
        <taxon>Embryophyta</taxon>
        <taxon>Tracheophyta</taxon>
        <taxon>Spermatophyta</taxon>
        <taxon>Magnoliopsida</taxon>
        <taxon>eudicotyledons</taxon>
        <taxon>Gunneridae</taxon>
        <taxon>Pentapetalae</taxon>
        <taxon>asterids</taxon>
        <taxon>campanulids</taxon>
        <taxon>Apiales</taxon>
        <taxon>Apiaceae</taxon>
        <taxon>Apioideae</taxon>
        <taxon>Scandiceae</taxon>
        <taxon>Daucinae</taxon>
        <taxon>Daucus</taxon>
        <taxon>Daucus sect. Daucus</taxon>
    </lineage>
</organism>
<protein>
    <submittedName>
        <fullName evidence="3">Uncharacterized protein</fullName>
    </submittedName>
</protein>
<evidence type="ECO:0000313" key="2">
    <source>
        <dbReference type="EMBL" id="KZM88704.1"/>
    </source>
</evidence>
<proteinExistence type="predicted"/>
<dbReference type="EMBL" id="LNRQ01000007">
    <property type="protein sequence ID" value="KZM88706.1"/>
    <property type="molecule type" value="Genomic_DNA"/>
</dbReference>
<gene>
    <name evidence="2" type="ORF">DCAR_025779</name>
    <name evidence="3" type="ORF">DCAR_025781</name>
</gene>
<comment type="caution">
    <text evidence="3">The sequence shown here is derived from an EMBL/GenBank/DDBJ whole genome shotgun (WGS) entry which is preliminary data.</text>
</comment>
<name>A0A164UCI1_DAUCS</name>
<feature type="region of interest" description="Disordered" evidence="1">
    <location>
        <begin position="28"/>
        <end position="67"/>
    </location>
</feature>
<evidence type="ECO:0000256" key="1">
    <source>
        <dbReference type="SAM" id="MobiDB-lite"/>
    </source>
</evidence>
<dbReference type="Gramene" id="KZM88706">
    <property type="protein sequence ID" value="KZM88706"/>
    <property type="gene ID" value="DCAR_025781"/>
</dbReference>
<dbReference type="EMBL" id="LNRQ01000007">
    <property type="protein sequence ID" value="KZM88704.1"/>
    <property type="molecule type" value="Genomic_DNA"/>
</dbReference>
<evidence type="ECO:0000313" key="3">
    <source>
        <dbReference type="EMBL" id="KZM88706.1"/>
    </source>
</evidence>
<dbReference type="AlphaFoldDB" id="A0A164UCI1"/>
<dbReference type="Gramene" id="KZM88704">
    <property type="protein sequence ID" value="KZM88704"/>
    <property type="gene ID" value="DCAR_025779"/>
</dbReference>
<reference evidence="3" key="1">
    <citation type="journal article" date="2016" name="Nat. Genet.">
        <title>A high-quality carrot genome assembly provides new insights into carotenoid accumulation and asterid genome evolution.</title>
        <authorList>
            <person name="Iorizzo M."/>
            <person name="Ellison S."/>
            <person name="Senalik D."/>
            <person name="Zeng P."/>
            <person name="Satapoomin P."/>
            <person name="Huang J."/>
            <person name="Bowman M."/>
            <person name="Iovene M."/>
            <person name="Sanseverino W."/>
            <person name="Cavagnaro P."/>
            <person name="Yildiz M."/>
            <person name="Macko-Podgorni A."/>
            <person name="Moranska E."/>
            <person name="Grzebelus E."/>
            <person name="Grzebelus D."/>
            <person name="Ashrafi H."/>
            <person name="Zheng Z."/>
            <person name="Cheng S."/>
            <person name="Spooner D."/>
            <person name="Van Deynze A."/>
            <person name="Simon P."/>
        </authorList>
    </citation>
    <scope>NUCLEOTIDE SEQUENCE [LARGE SCALE GENOMIC DNA]</scope>
    <source>
        <tissue evidence="3">Leaf</tissue>
    </source>
</reference>
<sequence length="67" mass="7135">MPGCCIGHRRPLARLRAAASLCRLSRHNSALHPSSSATEQPIATNSLPNSPTAINTQSPNPDSSLFR</sequence>